<dbReference type="InterPro" id="IPR050483">
    <property type="entry name" value="CoA-transferase_III_domain"/>
</dbReference>
<dbReference type="Gene3D" id="3.40.50.10540">
    <property type="entry name" value="Crotonobetainyl-coa:carnitine coa-transferase, domain 1"/>
    <property type="match status" value="1"/>
</dbReference>
<evidence type="ECO:0000313" key="2">
    <source>
        <dbReference type="EMBL" id="MBY4638307.1"/>
    </source>
</evidence>
<comment type="caution">
    <text evidence="2">The sequence shown here is derived from an EMBL/GenBank/DDBJ whole genome shotgun (WGS) entry which is preliminary data.</text>
</comment>
<name>A0ABS7MGZ9_9SPHN</name>
<keyword evidence="3" id="KW-1185">Reference proteome</keyword>
<reference evidence="2" key="1">
    <citation type="submission" date="2021-08" db="EMBL/GenBank/DDBJ databases">
        <title>Sphingopyxis panaciterrulae sp. nov., isolated from the surface water of the Yellow Sea.</title>
        <authorList>
            <person name="Gao Z."/>
            <person name="Zhang D."/>
            <person name="Zhang A."/>
        </authorList>
    </citation>
    <scope>NUCLEOTIDE SEQUENCE</scope>
    <source>
        <strain evidence="2">XHP0097</strain>
    </source>
</reference>
<dbReference type="Proteomes" id="UP001166571">
    <property type="component" value="Unassembled WGS sequence"/>
</dbReference>
<accession>A0ABS7MGZ9</accession>
<organism evidence="2 3">
    <name type="scientific">Sphingopyxis jiangsuensis</name>
    <dbReference type="NCBI Taxonomy" id="2871171"/>
    <lineage>
        <taxon>Bacteria</taxon>
        <taxon>Pseudomonadati</taxon>
        <taxon>Pseudomonadota</taxon>
        <taxon>Alphaproteobacteria</taxon>
        <taxon>Sphingomonadales</taxon>
        <taxon>Sphingomonadaceae</taxon>
        <taxon>Sphingopyxis</taxon>
    </lineage>
</organism>
<dbReference type="Pfam" id="PF02515">
    <property type="entry name" value="CoA_transf_3"/>
    <property type="match status" value="1"/>
</dbReference>
<evidence type="ECO:0000256" key="1">
    <source>
        <dbReference type="ARBA" id="ARBA00022679"/>
    </source>
</evidence>
<dbReference type="EMBL" id="JAILXK010000002">
    <property type="protein sequence ID" value="MBY4638307.1"/>
    <property type="molecule type" value="Genomic_DNA"/>
</dbReference>
<gene>
    <name evidence="2" type="ORF">K5P26_14265</name>
</gene>
<dbReference type="PANTHER" id="PTHR48207:SF3">
    <property type="entry name" value="SUCCINATE--HYDROXYMETHYLGLUTARATE COA-TRANSFERASE"/>
    <property type="match status" value="1"/>
</dbReference>
<sequence>MTDANSGGGALEGIKVVEMGQLIAGPFCGQLLGDMGAEVVKIEPPETGDQMRHWGQGEKPSWWRVIARNKYSVAVDLRSPEGQALARDLIAEADILIENFRPGTLEKWNLDPAELRRANSGLIVVRVSGYGQTGPYSARAGFGGIGEAMGGWRGIVGYPDLPPARMGVSIGDTLAATYGCLGALAALHHRTQTGEGQIIDSALYEAVLQVMESTVSDYSVSGAKRKRTGSTLPGIAPSNVYPCRDGDYLIGANQDGVFARLAEAMGRPGLAHDPRYATHRARGAHQEELDALIADWTRTLTIAELEARLLDASVPAGRVYDAEDMLNDPHFAARGALVTVDDPELGAVTMQGVFPKLSATPGSVRRPAPLAVGQDTGEILRRWLGREE</sequence>
<evidence type="ECO:0000313" key="3">
    <source>
        <dbReference type="Proteomes" id="UP001166571"/>
    </source>
</evidence>
<dbReference type="Gene3D" id="3.30.1540.10">
    <property type="entry name" value="formyl-coa transferase, domain 3"/>
    <property type="match status" value="1"/>
</dbReference>
<dbReference type="InterPro" id="IPR044855">
    <property type="entry name" value="CoA-Trfase_III_dom3_sf"/>
</dbReference>
<dbReference type="SUPFAM" id="SSF89796">
    <property type="entry name" value="CoA-transferase family III (CaiB/BaiF)"/>
    <property type="match status" value="1"/>
</dbReference>
<keyword evidence="1 2" id="KW-0808">Transferase</keyword>
<proteinExistence type="predicted"/>
<dbReference type="PANTHER" id="PTHR48207">
    <property type="entry name" value="SUCCINATE--HYDROXYMETHYLGLUTARATE COA-TRANSFERASE"/>
    <property type="match status" value="1"/>
</dbReference>
<dbReference type="GO" id="GO:0016740">
    <property type="term" value="F:transferase activity"/>
    <property type="evidence" value="ECO:0007669"/>
    <property type="project" value="UniProtKB-KW"/>
</dbReference>
<protein>
    <submittedName>
        <fullName evidence="2">CoA transferase</fullName>
    </submittedName>
</protein>
<dbReference type="InterPro" id="IPR003673">
    <property type="entry name" value="CoA-Trfase_fam_III"/>
</dbReference>
<dbReference type="RefSeq" id="WP_201927489.1">
    <property type="nucleotide sequence ID" value="NZ_JAERPO010000002.1"/>
</dbReference>
<dbReference type="InterPro" id="IPR023606">
    <property type="entry name" value="CoA-Trfase_III_dom_1_sf"/>
</dbReference>